<dbReference type="GO" id="GO:0043190">
    <property type="term" value="C:ATP-binding cassette (ABC) transporter complex"/>
    <property type="evidence" value="ECO:0007669"/>
    <property type="project" value="InterPro"/>
</dbReference>
<evidence type="ECO:0000256" key="6">
    <source>
        <dbReference type="ARBA" id="ARBA00022989"/>
    </source>
</evidence>
<dbReference type="GO" id="GO:0010043">
    <property type="term" value="P:response to zinc ion"/>
    <property type="evidence" value="ECO:0007669"/>
    <property type="project" value="TreeGrafter"/>
</dbReference>
<comment type="subcellular location">
    <subcellularLocation>
        <location evidence="1 8">Cell membrane</location>
        <topology evidence="1 8">Multi-pass membrane protein</topology>
    </subcellularLocation>
</comment>
<keyword evidence="3 8" id="KW-0813">Transport</keyword>
<feature type="transmembrane region" description="Helical" evidence="9">
    <location>
        <begin position="222"/>
        <end position="241"/>
    </location>
</feature>
<feature type="transmembrane region" description="Helical" evidence="9">
    <location>
        <begin position="177"/>
        <end position="210"/>
    </location>
</feature>
<feature type="transmembrane region" description="Helical" evidence="9">
    <location>
        <begin position="132"/>
        <end position="157"/>
    </location>
</feature>
<dbReference type="InterPro" id="IPR036421">
    <property type="entry name" value="Fe_dep_repressor_sf"/>
</dbReference>
<evidence type="ECO:0000256" key="4">
    <source>
        <dbReference type="ARBA" id="ARBA00022475"/>
    </source>
</evidence>
<dbReference type="GO" id="GO:0055085">
    <property type="term" value="P:transmembrane transport"/>
    <property type="evidence" value="ECO:0007669"/>
    <property type="project" value="InterPro"/>
</dbReference>
<dbReference type="GO" id="GO:0046914">
    <property type="term" value="F:transition metal ion binding"/>
    <property type="evidence" value="ECO:0007669"/>
    <property type="project" value="InterPro"/>
</dbReference>
<sequence>MISLSLSDKVALGTALLGGMAGVVGSFAVLRGRALVGDMLAHAALPGVCLAFLITGNRNLLGLSLGALASGLTAIVAVAIILRWTRTKEDAAIGIVLSTFFGAGVVLLSVVQKPSTGGNKAGLHSYLFGEPGGMLTSDVLLLAGVALVVLAMVVLFYKEFLVVCFDTDFAQSQGWPTIWLDLAMMAALAVVTIVGLPIVGVILMAAMIILPAATARFWTNRLSMMLVVSCGFGAAAGLLGTQLGRGFPAGAAIVLTAAALFVVSLLFAPQRGLIARLLVEYRLRRRIADEHLLRTLFELSESSLPDVPVIPLRDVREYRHWNSLERVLERARDEELIDSGEGQVQLTPLGLHRAAKLTKAHRLWELYLMEHANIAPDHVDRDADDVEHLLPESLLVELEQELAEEGRLPAIAAEVPESPHELSPEN</sequence>
<dbReference type="Gene3D" id="1.10.10.10">
    <property type="entry name" value="Winged helix-like DNA-binding domain superfamily/Winged helix DNA-binding domain"/>
    <property type="match status" value="1"/>
</dbReference>
<dbReference type="RefSeq" id="WP_148074046.1">
    <property type="nucleotide sequence ID" value="NZ_CP042913.1"/>
</dbReference>
<accession>A0A5B9QNH3</accession>
<evidence type="ECO:0000313" key="11">
    <source>
        <dbReference type="EMBL" id="QEG35543.1"/>
    </source>
</evidence>
<dbReference type="PANTHER" id="PTHR30477">
    <property type="entry name" value="ABC-TRANSPORTER METAL-BINDING PROTEIN"/>
    <property type="match status" value="1"/>
</dbReference>
<evidence type="ECO:0000256" key="9">
    <source>
        <dbReference type="SAM" id="Phobius"/>
    </source>
</evidence>
<dbReference type="InterPro" id="IPR001367">
    <property type="entry name" value="Fe_dep_repressor"/>
</dbReference>
<organism evidence="11 12">
    <name type="scientific">Bythopirellula goksoeyrii</name>
    <dbReference type="NCBI Taxonomy" id="1400387"/>
    <lineage>
        <taxon>Bacteria</taxon>
        <taxon>Pseudomonadati</taxon>
        <taxon>Planctomycetota</taxon>
        <taxon>Planctomycetia</taxon>
        <taxon>Pirellulales</taxon>
        <taxon>Lacipirellulaceae</taxon>
        <taxon>Bythopirellula</taxon>
    </lineage>
</organism>
<keyword evidence="5 8" id="KW-0812">Transmembrane</keyword>
<dbReference type="GO" id="GO:0046983">
    <property type="term" value="F:protein dimerization activity"/>
    <property type="evidence" value="ECO:0007669"/>
    <property type="project" value="InterPro"/>
</dbReference>
<protein>
    <submittedName>
        <fullName evidence="11">Manganese transport system membrane protein MntB</fullName>
    </submittedName>
</protein>
<dbReference type="InterPro" id="IPR036388">
    <property type="entry name" value="WH-like_DNA-bd_sf"/>
</dbReference>
<evidence type="ECO:0000256" key="8">
    <source>
        <dbReference type="RuleBase" id="RU003943"/>
    </source>
</evidence>
<dbReference type="Pfam" id="PF00950">
    <property type="entry name" value="ABC-3"/>
    <property type="match status" value="1"/>
</dbReference>
<evidence type="ECO:0000256" key="1">
    <source>
        <dbReference type="ARBA" id="ARBA00004651"/>
    </source>
</evidence>
<gene>
    <name evidence="11" type="primary">mntB_1</name>
    <name evidence="11" type="ORF">Pr1d_28440</name>
</gene>
<proteinExistence type="inferred from homology"/>
<feature type="transmembrane region" description="Helical" evidence="9">
    <location>
        <begin position="247"/>
        <end position="268"/>
    </location>
</feature>
<dbReference type="Proteomes" id="UP000323917">
    <property type="component" value="Chromosome"/>
</dbReference>
<dbReference type="Gene3D" id="1.10.3470.10">
    <property type="entry name" value="ABC transporter involved in vitamin B12 uptake, BtuC"/>
    <property type="match status" value="1"/>
</dbReference>
<keyword evidence="4" id="KW-1003">Cell membrane</keyword>
<comment type="similarity">
    <text evidence="2 8">Belongs to the ABC-3 integral membrane protein family.</text>
</comment>
<keyword evidence="12" id="KW-1185">Reference proteome</keyword>
<evidence type="ECO:0000313" key="12">
    <source>
        <dbReference type="Proteomes" id="UP000323917"/>
    </source>
</evidence>
<name>A0A5B9QNH3_9BACT</name>
<dbReference type="EMBL" id="CP042913">
    <property type="protein sequence ID" value="QEG35543.1"/>
    <property type="molecule type" value="Genomic_DNA"/>
</dbReference>
<feature type="transmembrane region" description="Helical" evidence="9">
    <location>
        <begin position="36"/>
        <end position="54"/>
    </location>
</feature>
<evidence type="ECO:0000256" key="7">
    <source>
        <dbReference type="ARBA" id="ARBA00023136"/>
    </source>
</evidence>
<feature type="domain" description="Iron dependent repressor metal binding and dimerisation" evidence="10">
    <location>
        <begin position="347"/>
        <end position="402"/>
    </location>
</feature>
<dbReference type="OrthoDB" id="9788905at2"/>
<keyword evidence="7 9" id="KW-0472">Membrane</keyword>
<keyword evidence="6 9" id="KW-1133">Transmembrane helix</keyword>
<feature type="transmembrane region" description="Helical" evidence="9">
    <location>
        <begin position="12"/>
        <end position="30"/>
    </location>
</feature>
<reference evidence="11 12" key="1">
    <citation type="submission" date="2019-08" db="EMBL/GenBank/DDBJ databases">
        <title>Deep-cultivation of Planctomycetes and their phenomic and genomic characterization uncovers novel biology.</title>
        <authorList>
            <person name="Wiegand S."/>
            <person name="Jogler M."/>
            <person name="Boedeker C."/>
            <person name="Pinto D."/>
            <person name="Vollmers J."/>
            <person name="Rivas-Marin E."/>
            <person name="Kohn T."/>
            <person name="Peeters S.H."/>
            <person name="Heuer A."/>
            <person name="Rast P."/>
            <person name="Oberbeckmann S."/>
            <person name="Bunk B."/>
            <person name="Jeske O."/>
            <person name="Meyerdierks A."/>
            <person name="Storesund J.E."/>
            <person name="Kallscheuer N."/>
            <person name="Luecker S."/>
            <person name="Lage O.M."/>
            <person name="Pohl T."/>
            <person name="Merkel B.J."/>
            <person name="Hornburger P."/>
            <person name="Mueller R.-W."/>
            <person name="Bruemmer F."/>
            <person name="Labrenz M."/>
            <person name="Spormann A.M."/>
            <person name="Op den Camp H."/>
            <person name="Overmann J."/>
            <person name="Amann R."/>
            <person name="Jetten M.S.M."/>
            <person name="Mascher T."/>
            <person name="Medema M.H."/>
            <person name="Devos D.P."/>
            <person name="Kaster A.-K."/>
            <person name="Ovreas L."/>
            <person name="Rohde M."/>
            <person name="Galperin M.Y."/>
            <person name="Jogler C."/>
        </authorList>
    </citation>
    <scope>NUCLEOTIDE SEQUENCE [LARGE SCALE GENOMIC DNA]</scope>
    <source>
        <strain evidence="11 12">Pr1d</strain>
    </source>
</reference>
<dbReference type="SUPFAM" id="SSF81345">
    <property type="entry name" value="ABC transporter involved in vitamin B12 uptake, BtuC"/>
    <property type="match status" value="1"/>
</dbReference>
<feature type="transmembrane region" description="Helical" evidence="9">
    <location>
        <begin position="91"/>
        <end position="111"/>
    </location>
</feature>
<dbReference type="InterPro" id="IPR037294">
    <property type="entry name" value="ABC_BtuC-like"/>
</dbReference>
<dbReference type="KEGG" id="bgok:Pr1d_28440"/>
<dbReference type="SUPFAM" id="SSF47979">
    <property type="entry name" value="Iron-dependent repressor protein, dimerization domain"/>
    <property type="match status" value="1"/>
</dbReference>
<dbReference type="InterPro" id="IPR001626">
    <property type="entry name" value="ABC_TroCD"/>
</dbReference>
<evidence type="ECO:0000259" key="10">
    <source>
        <dbReference type="Pfam" id="PF02742"/>
    </source>
</evidence>
<evidence type="ECO:0000256" key="5">
    <source>
        <dbReference type="ARBA" id="ARBA00022692"/>
    </source>
</evidence>
<feature type="transmembrane region" description="Helical" evidence="9">
    <location>
        <begin position="61"/>
        <end position="85"/>
    </location>
</feature>
<dbReference type="CDD" id="cd06550">
    <property type="entry name" value="TM_ABC_iron-siderophores_like"/>
    <property type="match status" value="1"/>
</dbReference>
<evidence type="ECO:0000256" key="3">
    <source>
        <dbReference type="ARBA" id="ARBA00022448"/>
    </source>
</evidence>
<dbReference type="AlphaFoldDB" id="A0A5B9QNH3"/>
<dbReference type="PANTHER" id="PTHR30477:SF3">
    <property type="entry name" value="METAL TRANSPORT SYSTEM MEMBRANE PROTEIN CT_069-RELATED"/>
    <property type="match status" value="1"/>
</dbReference>
<evidence type="ECO:0000256" key="2">
    <source>
        <dbReference type="ARBA" id="ARBA00008034"/>
    </source>
</evidence>
<dbReference type="Pfam" id="PF02742">
    <property type="entry name" value="Fe_dep_repr_C"/>
    <property type="match status" value="1"/>
</dbReference>